<dbReference type="PANTHER" id="PTHR48029">
    <property type="entry name" value="NUCLEOLAR PROTEIN 8"/>
    <property type="match status" value="1"/>
</dbReference>
<gene>
    <name evidence="4" type="ORF">PVK06_003822</name>
</gene>
<name>A0ABR0QQ94_GOSAR</name>
<dbReference type="EMBL" id="JARKNE010000002">
    <property type="protein sequence ID" value="KAK5841501.1"/>
    <property type="molecule type" value="Genomic_DNA"/>
</dbReference>
<evidence type="ECO:0000313" key="5">
    <source>
        <dbReference type="Proteomes" id="UP001358586"/>
    </source>
</evidence>
<dbReference type="Proteomes" id="UP001358586">
    <property type="component" value="Chromosome 2"/>
</dbReference>
<dbReference type="SMART" id="SM00360">
    <property type="entry name" value="RRM"/>
    <property type="match status" value="1"/>
</dbReference>
<evidence type="ECO:0000256" key="1">
    <source>
        <dbReference type="ARBA" id="ARBA00022884"/>
    </source>
</evidence>
<dbReference type="InterPro" id="IPR000504">
    <property type="entry name" value="RRM_dom"/>
</dbReference>
<dbReference type="InterPro" id="IPR012677">
    <property type="entry name" value="Nucleotide-bd_a/b_plait_sf"/>
</dbReference>
<feature type="domain" description="RRM" evidence="3">
    <location>
        <begin position="91"/>
        <end position="157"/>
    </location>
</feature>
<protein>
    <recommendedName>
        <fullName evidence="3">RRM domain-containing protein</fullName>
    </recommendedName>
</protein>
<dbReference type="SUPFAM" id="SSF54928">
    <property type="entry name" value="RNA-binding domain, RBD"/>
    <property type="match status" value="1"/>
</dbReference>
<organism evidence="4 5">
    <name type="scientific">Gossypium arboreum</name>
    <name type="common">Tree cotton</name>
    <name type="synonym">Gossypium nanking</name>
    <dbReference type="NCBI Taxonomy" id="29729"/>
    <lineage>
        <taxon>Eukaryota</taxon>
        <taxon>Viridiplantae</taxon>
        <taxon>Streptophyta</taxon>
        <taxon>Embryophyta</taxon>
        <taxon>Tracheophyta</taxon>
        <taxon>Spermatophyta</taxon>
        <taxon>Magnoliopsida</taxon>
        <taxon>eudicotyledons</taxon>
        <taxon>Gunneridae</taxon>
        <taxon>Pentapetalae</taxon>
        <taxon>rosids</taxon>
        <taxon>malvids</taxon>
        <taxon>Malvales</taxon>
        <taxon>Malvaceae</taxon>
        <taxon>Malvoideae</taxon>
        <taxon>Gossypium</taxon>
    </lineage>
</organism>
<dbReference type="Gene3D" id="3.30.70.330">
    <property type="match status" value="1"/>
</dbReference>
<reference evidence="4 5" key="1">
    <citation type="submission" date="2023-03" db="EMBL/GenBank/DDBJ databases">
        <title>WGS of Gossypium arboreum.</title>
        <authorList>
            <person name="Yu D."/>
        </authorList>
    </citation>
    <scope>NUCLEOTIDE SEQUENCE [LARGE SCALE GENOMIC DNA]</scope>
    <source>
        <tissue evidence="4">Leaf</tissue>
    </source>
</reference>
<dbReference type="PANTHER" id="PTHR48029:SF1">
    <property type="entry name" value="NUCLEOLAR PROTEIN 8"/>
    <property type="match status" value="1"/>
</dbReference>
<dbReference type="PROSITE" id="PS50102">
    <property type="entry name" value="RRM"/>
    <property type="match status" value="1"/>
</dbReference>
<dbReference type="InterPro" id="IPR035979">
    <property type="entry name" value="RBD_domain_sf"/>
</dbReference>
<evidence type="ECO:0000313" key="4">
    <source>
        <dbReference type="EMBL" id="KAK5841501.1"/>
    </source>
</evidence>
<accession>A0ABR0QQ94</accession>
<keyword evidence="1 2" id="KW-0694">RNA-binding</keyword>
<evidence type="ECO:0000256" key="2">
    <source>
        <dbReference type="PROSITE-ProRule" id="PRU00176"/>
    </source>
</evidence>
<comment type="caution">
    <text evidence="4">The sequence shown here is derived from an EMBL/GenBank/DDBJ whole genome shotgun (WGS) entry which is preliminary data.</text>
</comment>
<evidence type="ECO:0000259" key="3">
    <source>
        <dbReference type="PROSITE" id="PS50102"/>
    </source>
</evidence>
<keyword evidence="5" id="KW-1185">Reference proteome</keyword>
<dbReference type="Pfam" id="PF00076">
    <property type="entry name" value="RRM_1"/>
    <property type="match status" value="1"/>
</dbReference>
<sequence>MAERILTVGLECYPTAVLVIRGFWFYWLGNVRGVFFYLMVKSFRSGFSQSGKMALRSGNLRRFLSTTSSLFDRPLSAAKAARVTEQIPPSTTLFVSGLSGRTTNQKLREAFANFGDVIQAKVVTDRSSLSNHSKGYGFVRYSNLEDAKKGMEGMDGQVCLFFF</sequence>
<proteinExistence type="predicted"/>